<feature type="compositionally biased region" description="Acidic residues" evidence="1">
    <location>
        <begin position="284"/>
        <end position="298"/>
    </location>
</feature>
<evidence type="ECO:0000313" key="3">
    <source>
        <dbReference type="Proteomes" id="UP000735541"/>
    </source>
</evidence>
<proteinExistence type="predicted"/>
<sequence>MPDQPAEPPQMRAQPFTMEHWGLTLPDVDATPETANGPLDEHEQRLLAEAHRAVDNARTARWMLGYSLEVVRRRRLYRGDGTRTWEQYLQQEHDGLSTSEADRLQKTWRLAQTVQKELGRPLPDSHLRKLQPYAERTSDEEAARAYTELYWAHQEGGVRLVANQVQQRVKKAVAAAKGVSDPAERSQAISAAWTTAPEPVMPTQRTETNPEQGGSRSSDPVDGALELLNVARQAIENATEDKAARKARSSEEAQRQQDAIRRIGRILSKVKVDADATPDGNADAVDEDGIVDAELVED</sequence>
<organism evidence="2 3">
    <name type="scientific">Streptomyces halstedii</name>
    <dbReference type="NCBI Taxonomy" id="1944"/>
    <lineage>
        <taxon>Bacteria</taxon>
        <taxon>Bacillati</taxon>
        <taxon>Actinomycetota</taxon>
        <taxon>Actinomycetes</taxon>
        <taxon>Kitasatosporales</taxon>
        <taxon>Streptomycetaceae</taxon>
        <taxon>Streptomyces</taxon>
    </lineage>
</organism>
<name>A0ABS6U1B7_STRHA</name>
<evidence type="ECO:0000256" key="1">
    <source>
        <dbReference type="SAM" id="MobiDB-lite"/>
    </source>
</evidence>
<protein>
    <submittedName>
        <fullName evidence="2">Uncharacterized protein</fullName>
    </submittedName>
</protein>
<keyword evidence="3" id="KW-1185">Reference proteome</keyword>
<dbReference type="EMBL" id="JAHUVW010000005">
    <property type="protein sequence ID" value="MBV7674332.1"/>
    <property type="molecule type" value="Genomic_DNA"/>
</dbReference>
<accession>A0ABS6U1B7</accession>
<feature type="region of interest" description="Disordered" evidence="1">
    <location>
        <begin position="273"/>
        <end position="298"/>
    </location>
</feature>
<dbReference type="RefSeq" id="WP_228874047.1">
    <property type="nucleotide sequence ID" value="NZ_JAHUVW010000005.1"/>
</dbReference>
<feature type="region of interest" description="Disordered" evidence="1">
    <location>
        <begin position="192"/>
        <end position="221"/>
    </location>
</feature>
<reference evidence="2 3" key="1">
    <citation type="submission" date="2021-07" db="EMBL/GenBank/DDBJ databases">
        <title>Sequencing Streptomyces halstedii LGO-A4 genome an citrus endophytic actinomycete.</title>
        <authorList>
            <person name="Samborskyy M."/>
            <person name="Scott N."/>
            <person name="Deglau R."/>
            <person name="Dickens S."/>
            <person name="Oliveira L.G."/>
        </authorList>
    </citation>
    <scope>NUCLEOTIDE SEQUENCE [LARGE SCALE GENOMIC DNA]</scope>
    <source>
        <strain evidence="2 3">LGO-A4</strain>
    </source>
</reference>
<feature type="compositionally biased region" description="Polar residues" evidence="1">
    <location>
        <begin position="203"/>
        <end position="218"/>
    </location>
</feature>
<gene>
    <name evidence="2" type="ORF">STHAL_33335</name>
</gene>
<dbReference type="Proteomes" id="UP000735541">
    <property type="component" value="Unassembled WGS sequence"/>
</dbReference>
<comment type="caution">
    <text evidence="2">The sequence shown here is derived from an EMBL/GenBank/DDBJ whole genome shotgun (WGS) entry which is preliminary data.</text>
</comment>
<feature type="region of interest" description="Disordered" evidence="1">
    <location>
        <begin position="239"/>
        <end position="259"/>
    </location>
</feature>
<evidence type="ECO:0000313" key="2">
    <source>
        <dbReference type="EMBL" id="MBV7674332.1"/>
    </source>
</evidence>